<proteinExistence type="predicted"/>
<dbReference type="Gene3D" id="2.170.16.10">
    <property type="entry name" value="Hedgehog/Intein (Hint) domain"/>
    <property type="match status" value="1"/>
</dbReference>
<name>A0AAE3J3C9_9RHOB</name>
<feature type="domain" description="Hedgehog/Intein (Hint)" evidence="1">
    <location>
        <begin position="157"/>
        <end position="303"/>
    </location>
</feature>
<dbReference type="Pfam" id="PF13403">
    <property type="entry name" value="Hint_2"/>
    <property type="match status" value="1"/>
</dbReference>
<dbReference type="InterPro" id="IPR028992">
    <property type="entry name" value="Hedgehog/Intein_dom"/>
</dbReference>
<keyword evidence="3" id="KW-1185">Reference proteome</keyword>
<dbReference type="EMBL" id="JAOYFC010000003">
    <property type="protein sequence ID" value="MCV6825706.1"/>
    <property type="molecule type" value="Genomic_DNA"/>
</dbReference>
<organism evidence="2 3">
    <name type="scientific">Halocynthiibacter halioticoli</name>
    <dbReference type="NCBI Taxonomy" id="2986804"/>
    <lineage>
        <taxon>Bacteria</taxon>
        <taxon>Pseudomonadati</taxon>
        <taxon>Pseudomonadota</taxon>
        <taxon>Alphaproteobacteria</taxon>
        <taxon>Rhodobacterales</taxon>
        <taxon>Paracoccaceae</taxon>
        <taxon>Halocynthiibacter</taxon>
    </lineage>
</organism>
<reference evidence="2" key="1">
    <citation type="submission" date="2022-10" db="EMBL/GenBank/DDBJ databases">
        <authorList>
            <person name="Yue Y."/>
        </authorList>
    </citation>
    <scope>NUCLEOTIDE SEQUENCE</scope>
    <source>
        <strain evidence="2">Z654</strain>
    </source>
</reference>
<dbReference type="AlphaFoldDB" id="A0AAE3J3C9"/>
<gene>
    <name evidence="2" type="ORF">OH136_14180</name>
</gene>
<evidence type="ECO:0000313" key="3">
    <source>
        <dbReference type="Proteomes" id="UP001208041"/>
    </source>
</evidence>
<dbReference type="Proteomes" id="UP001208041">
    <property type="component" value="Unassembled WGS sequence"/>
</dbReference>
<dbReference type="RefSeq" id="WP_263954641.1">
    <property type="nucleotide sequence ID" value="NZ_JAOYFC010000003.1"/>
</dbReference>
<evidence type="ECO:0000313" key="2">
    <source>
        <dbReference type="EMBL" id="MCV6825706.1"/>
    </source>
</evidence>
<evidence type="ECO:0000259" key="1">
    <source>
        <dbReference type="Pfam" id="PF13403"/>
    </source>
</evidence>
<dbReference type="SUPFAM" id="SSF51294">
    <property type="entry name" value="Hedgehog/intein (Hint) domain"/>
    <property type="match status" value="1"/>
</dbReference>
<sequence length="365" mass="39398">MPTIYTLPEGSVSVSGGGEISGYTQGDGSHLQDLEITLNNNSWVPVEITDNDGNFEDNDSSQTLTNGISYGGTNYSAGARVEAEYTLTVEDPDGNEYTLIGFNIVEGGGNSYGTIEGLAFVGDTGEFPPIGVPLTVTGTSEGPGGNTTPYNDYADPPCFCAGTLIETDMGPRPVEALKVGDLIKTRDNGYQPLRWIGHAEISREMLAARPELRPVRIHANAFGAGLPENDLHVSPQHRVLISDWRALVYFGEEEVLASAIHLENGETIQQDEDCESTAYFHLLFDAHQVIYSNGLPTESFLPGPQTCNGLEQAVQEELFAIFPQLEQNWGGFEAARTCLKSHQTLAVVKRARAISPGQSNREVAS</sequence>
<dbReference type="InterPro" id="IPR036844">
    <property type="entry name" value="Hint_dom_sf"/>
</dbReference>
<comment type="caution">
    <text evidence="2">The sequence shown here is derived from an EMBL/GenBank/DDBJ whole genome shotgun (WGS) entry which is preliminary data.</text>
</comment>
<protein>
    <submittedName>
        <fullName evidence="2">Hint domain-containing protein</fullName>
    </submittedName>
</protein>
<accession>A0AAE3J3C9</accession>